<evidence type="ECO:0000313" key="2">
    <source>
        <dbReference type="Proteomes" id="UP000077315"/>
    </source>
</evidence>
<dbReference type="STRING" id="763407.A0A162NIL0"/>
<dbReference type="OrthoDB" id="2430203at2759"/>
<organism evidence="1 2">
    <name type="scientific">Phycomyces blakesleeanus (strain ATCC 8743b / DSM 1359 / FGSC 10004 / NBRC 33097 / NRRL 1555)</name>
    <dbReference type="NCBI Taxonomy" id="763407"/>
    <lineage>
        <taxon>Eukaryota</taxon>
        <taxon>Fungi</taxon>
        <taxon>Fungi incertae sedis</taxon>
        <taxon>Mucoromycota</taxon>
        <taxon>Mucoromycotina</taxon>
        <taxon>Mucoromycetes</taxon>
        <taxon>Mucorales</taxon>
        <taxon>Phycomycetaceae</taxon>
        <taxon>Phycomyces</taxon>
    </lineage>
</organism>
<dbReference type="GeneID" id="29002711"/>
<dbReference type="Proteomes" id="UP000077315">
    <property type="component" value="Unassembled WGS sequence"/>
</dbReference>
<protein>
    <submittedName>
        <fullName evidence="1">Uncharacterized protein</fullName>
    </submittedName>
</protein>
<keyword evidence="2" id="KW-1185">Reference proteome</keyword>
<evidence type="ECO:0000313" key="1">
    <source>
        <dbReference type="EMBL" id="OAD74578.1"/>
    </source>
</evidence>
<dbReference type="AlphaFoldDB" id="A0A162NIL0"/>
<reference evidence="2" key="1">
    <citation type="submission" date="2015-06" db="EMBL/GenBank/DDBJ databases">
        <title>Expansion of signal transduction pathways in fungi by whole-genome duplication.</title>
        <authorList>
            <consortium name="DOE Joint Genome Institute"/>
            <person name="Corrochano L.M."/>
            <person name="Kuo A."/>
            <person name="Marcet-Houben M."/>
            <person name="Polaino S."/>
            <person name="Salamov A."/>
            <person name="Villalobos J.M."/>
            <person name="Alvarez M.I."/>
            <person name="Avalos J."/>
            <person name="Benito E.P."/>
            <person name="Benoit I."/>
            <person name="Burger G."/>
            <person name="Camino L.P."/>
            <person name="Canovas D."/>
            <person name="Cerda-Olmedo E."/>
            <person name="Cheng J.-F."/>
            <person name="Dominguez A."/>
            <person name="Elias M."/>
            <person name="Eslava A.P."/>
            <person name="Glaser F."/>
            <person name="Grimwood J."/>
            <person name="Gutierrez G."/>
            <person name="Heitman J."/>
            <person name="Henrissat B."/>
            <person name="Iturriaga E.A."/>
            <person name="Lang B.F."/>
            <person name="Lavin J.L."/>
            <person name="Lee S."/>
            <person name="Li W."/>
            <person name="Lindquist E."/>
            <person name="Lopez-Garcia S."/>
            <person name="Luque E.M."/>
            <person name="Marcos A.T."/>
            <person name="Martin J."/>
            <person name="McCluskey K."/>
            <person name="Medina H.R."/>
            <person name="Miralles-Duran A."/>
            <person name="Miyazaki A."/>
            <person name="Munoz-Torres E."/>
            <person name="Oguiza J.A."/>
            <person name="Ohm R."/>
            <person name="Olmedo M."/>
            <person name="Orejas M."/>
            <person name="Ortiz-Castellanos L."/>
            <person name="Pisabarro A.G."/>
            <person name="Rodriguez-Romero J."/>
            <person name="Ruiz-Herrera J."/>
            <person name="Ruiz-Vazquez R."/>
            <person name="Sanz C."/>
            <person name="Schackwitz W."/>
            <person name="Schmutz J."/>
            <person name="Shahriari M."/>
            <person name="Shelest E."/>
            <person name="Silva-Franco F."/>
            <person name="Soanes D."/>
            <person name="Syed K."/>
            <person name="Tagua V.G."/>
            <person name="Talbot N.J."/>
            <person name="Thon M."/>
            <person name="De vries R.P."/>
            <person name="Wiebenga A."/>
            <person name="Yadav J.S."/>
            <person name="Braun E.L."/>
            <person name="Baker S."/>
            <person name="Garre V."/>
            <person name="Horwitz B."/>
            <person name="Torres-Martinez S."/>
            <person name="Idnurm A."/>
            <person name="Herrera-Estrella A."/>
            <person name="Gabaldon T."/>
            <person name="Grigoriev I.V."/>
        </authorList>
    </citation>
    <scope>NUCLEOTIDE SEQUENCE [LARGE SCALE GENOMIC DNA]</scope>
    <source>
        <strain evidence="2">NRRL 1555(-)</strain>
    </source>
</reference>
<name>A0A162NIL0_PHYB8</name>
<dbReference type="InParanoid" id="A0A162NIL0"/>
<proteinExistence type="predicted"/>
<accession>A0A162NIL0</accession>
<gene>
    <name evidence="1" type="ORF">PHYBLDRAFT_67505</name>
</gene>
<dbReference type="EMBL" id="KV440979">
    <property type="protein sequence ID" value="OAD74578.1"/>
    <property type="molecule type" value="Genomic_DNA"/>
</dbReference>
<sequence length="383" mass="43854">MSTNNIQFNENIYTLATISEAMECISVPGVMTLRLDITIKVRTSKWRDCLLEIGKSCAVKWIICNSNKQSTDITAEEAKDSGIKMCFSQEYLCHRAGTYESKAAMRVVQKRTKKNKCSALLRVRGLFKTPEWYEITLTKDHTEHTPGDVHEDIHTLPLAKKYLHELSQQLEQSSKSASQIRIDMLRAIDRYGRNSECKVNYYNIWNLMNKANTSYSPSLNVFACGFMSPIQQNKMKNAASFCLDATHGISEKIDEILYTLLIHDEEIGRGWPVAYMITNDRGVSPIVQWLQFLKSSLFLVNPKQITIDCCSAKVHAIQTIFPITQIQFCIFHVTQAWNRKLSDSVKIPGSLPSEACLLRSEMMKSFQEIVYEEDLDQFHHKLV</sequence>
<dbReference type="VEuPathDB" id="FungiDB:PHYBLDRAFT_67505"/>
<dbReference type="RefSeq" id="XP_018292618.1">
    <property type="nucleotide sequence ID" value="XM_018441805.1"/>
</dbReference>